<dbReference type="EMBL" id="SRRH01000393">
    <property type="protein sequence ID" value="KAG6289713.1"/>
    <property type="molecule type" value="Genomic_DNA"/>
</dbReference>
<dbReference type="Proteomes" id="UP000707071">
    <property type="component" value="Unassembled WGS sequence"/>
</dbReference>
<feature type="compositionally biased region" description="Polar residues" evidence="1">
    <location>
        <begin position="62"/>
        <end position="83"/>
    </location>
</feature>
<evidence type="ECO:0000313" key="2">
    <source>
        <dbReference type="EMBL" id="KAG6289713.1"/>
    </source>
</evidence>
<feature type="compositionally biased region" description="Polar residues" evidence="1">
    <location>
        <begin position="91"/>
        <end position="104"/>
    </location>
</feature>
<feature type="region of interest" description="Disordered" evidence="1">
    <location>
        <begin position="43"/>
        <end position="121"/>
    </location>
</feature>
<protein>
    <submittedName>
        <fullName evidence="2">Uncharacterized protein</fullName>
    </submittedName>
</protein>
<organism evidence="2 3">
    <name type="scientific">Claviceps aff. purpurea</name>
    <dbReference type="NCBI Taxonomy" id="1967640"/>
    <lineage>
        <taxon>Eukaryota</taxon>
        <taxon>Fungi</taxon>
        <taxon>Dikarya</taxon>
        <taxon>Ascomycota</taxon>
        <taxon>Pezizomycotina</taxon>
        <taxon>Sordariomycetes</taxon>
        <taxon>Hypocreomycetidae</taxon>
        <taxon>Hypocreales</taxon>
        <taxon>Clavicipitaceae</taxon>
        <taxon>Claviceps</taxon>
    </lineage>
</organism>
<name>A0A9P7QF85_9HYPO</name>
<accession>A0A9P7QF85</accession>
<proteinExistence type="predicted"/>
<dbReference type="AlphaFoldDB" id="A0A9P7QF85"/>
<reference evidence="2 3" key="1">
    <citation type="journal article" date="2020" name="bioRxiv">
        <title>Whole genome comparisons of ergot fungi reveals the divergence and evolution of species within the genus Claviceps are the result of varying mechanisms driving genome evolution and host range expansion.</title>
        <authorList>
            <person name="Wyka S.A."/>
            <person name="Mondo S.J."/>
            <person name="Liu M."/>
            <person name="Dettman J."/>
            <person name="Nalam V."/>
            <person name="Broders K.D."/>
        </authorList>
    </citation>
    <scope>NUCLEOTIDE SEQUENCE [LARGE SCALE GENOMIC DNA]</scope>
    <source>
        <strain evidence="2 3">Clav52</strain>
    </source>
</reference>
<keyword evidence="3" id="KW-1185">Reference proteome</keyword>
<gene>
    <name evidence="2" type="ORF">E4U09_004792</name>
</gene>
<evidence type="ECO:0000256" key="1">
    <source>
        <dbReference type="SAM" id="MobiDB-lite"/>
    </source>
</evidence>
<sequence length="121" mass="13352">MARKHQGRSVLVQYEPQTTFGMADTQSVINEWHLDTYGYGITERPLLTPEATPPPDEDNHAPIQTSSDSDAQHMSTNNPQQQGTDRHSSTEDQGTDSTSSSSIVPQGHETLTEHTFSGHTF</sequence>
<comment type="caution">
    <text evidence="2">The sequence shown here is derived from an EMBL/GenBank/DDBJ whole genome shotgun (WGS) entry which is preliminary data.</text>
</comment>
<evidence type="ECO:0000313" key="3">
    <source>
        <dbReference type="Proteomes" id="UP000707071"/>
    </source>
</evidence>